<dbReference type="PROSITE" id="PS51257">
    <property type="entry name" value="PROKAR_LIPOPROTEIN"/>
    <property type="match status" value="1"/>
</dbReference>
<reference evidence="2" key="1">
    <citation type="submission" date="2018-06" db="EMBL/GenBank/DDBJ databases">
        <authorList>
            <person name="Zhirakovskaya E."/>
        </authorList>
    </citation>
    <scope>NUCLEOTIDE SEQUENCE</scope>
</reference>
<protein>
    <submittedName>
        <fullName evidence="2">Uncharacterized protein</fullName>
    </submittedName>
</protein>
<name>A0A3B0WHJ6_9ZZZZ</name>
<organism evidence="2">
    <name type="scientific">hydrothermal vent metagenome</name>
    <dbReference type="NCBI Taxonomy" id="652676"/>
    <lineage>
        <taxon>unclassified sequences</taxon>
        <taxon>metagenomes</taxon>
        <taxon>ecological metagenomes</taxon>
    </lineage>
</organism>
<evidence type="ECO:0000256" key="1">
    <source>
        <dbReference type="SAM" id="Coils"/>
    </source>
</evidence>
<evidence type="ECO:0000313" key="2">
    <source>
        <dbReference type="EMBL" id="VAW48889.1"/>
    </source>
</evidence>
<feature type="coiled-coil region" evidence="1">
    <location>
        <begin position="163"/>
        <end position="197"/>
    </location>
</feature>
<gene>
    <name evidence="2" type="ORF">MNBD_GAMMA03-336</name>
</gene>
<accession>A0A3B0WHJ6</accession>
<dbReference type="AlphaFoldDB" id="A0A3B0WHJ6"/>
<sequence length="210" mass="24313">MRLKFCIVIGLLVWLQGCVLFVPEKKVDSPSVKSSELHQAPPLLQFELPTHKLLYNAEFFSNTEEKTVLYLLKQGAYYANLKDSYRLKACKALADVYEEDGFWQAGWLLAYSFSDRGSCITHKERLKILYELNSLISLHKEIQWLNLAQIQTLEHINYLKARSVTLKEKISILESQLKKSKDENLMLETLIKELKAIEDIMNKRVSDESA</sequence>
<dbReference type="EMBL" id="UOFC01000242">
    <property type="protein sequence ID" value="VAW48889.1"/>
    <property type="molecule type" value="Genomic_DNA"/>
</dbReference>
<proteinExistence type="predicted"/>
<keyword evidence="1" id="KW-0175">Coiled coil</keyword>